<evidence type="ECO:0000313" key="1">
    <source>
        <dbReference type="EMBL" id="MPC41843.1"/>
    </source>
</evidence>
<gene>
    <name evidence="1" type="ORF">E2C01_035450</name>
</gene>
<proteinExistence type="predicted"/>
<dbReference type="EMBL" id="VSRR010005206">
    <property type="protein sequence ID" value="MPC41843.1"/>
    <property type="molecule type" value="Genomic_DNA"/>
</dbReference>
<sequence>MVGSGALLKDLLLAIERSLGSEGPGRVAECTRIFTPAGAGILKDIDKGNKITKKCMQRG</sequence>
<protein>
    <submittedName>
        <fullName evidence="1">Uncharacterized protein</fullName>
    </submittedName>
</protein>
<dbReference type="Proteomes" id="UP000324222">
    <property type="component" value="Unassembled WGS sequence"/>
</dbReference>
<name>A0A5B7F9T0_PORTR</name>
<dbReference type="AlphaFoldDB" id="A0A5B7F9T0"/>
<comment type="caution">
    <text evidence="1">The sequence shown here is derived from an EMBL/GenBank/DDBJ whole genome shotgun (WGS) entry which is preliminary data.</text>
</comment>
<evidence type="ECO:0000313" key="2">
    <source>
        <dbReference type="Proteomes" id="UP000324222"/>
    </source>
</evidence>
<organism evidence="1 2">
    <name type="scientific">Portunus trituberculatus</name>
    <name type="common">Swimming crab</name>
    <name type="synonym">Neptunus trituberculatus</name>
    <dbReference type="NCBI Taxonomy" id="210409"/>
    <lineage>
        <taxon>Eukaryota</taxon>
        <taxon>Metazoa</taxon>
        <taxon>Ecdysozoa</taxon>
        <taxon>Arthropoda</taxon>
        <taxon>Crustacea</taxon>
        <taxon>Multicrustacea</taxon>
        <taxon>Malacostraca</taxon>
        <taxon>Eumalacostraca</taxon>
        <taxon>Eucarida</taxon>
        <taxon>Decapoda</taxon>
        <taxon>Pleocyemata</taxon>
        <taxon>Brachyura</taxon>
        <taxon>Eubrachyura</taxon>
        <taxon>Portunoidea</taxon>
        <taxon>Portunidae</taxon>
        <taxon>Portuninae</taxon>
        <taxon>Portunus</taxon>
    </lineage>
</organism>
<accession>A0A5B7F9T0</accession>
<keyword evidence="2" id="KW-1185">Reference proteome</keyword>
<reference evidence="1 2" key="1">
    <citation type="submission" date="2019-05" db="EMBL/GenBank/DDBJ databases">
        <title>Another draft genome of Portunus trituberculatus and its Hox gene families provides insights of decapod evolution.</title>
        <authorList>
            <person name="Jeong J.-H."/>
            <person name="Song I."/>
            <person name="Kim S."/>
            <person name="Choi T."/>
            <person name="Kim D."/>
            <person name="Ryu S."/>
            <person name="Kim W."/>
        </authorList>
    </citation>
    <scope>NUCLEOTIDE SEQUENCE [LARGE SCALE GENOMIC DNA]</scope>
    <source>
        <tissue evidence="1">Muscle</tissue>
    </source>
</reference>